<dbReference type="SMART" id="SM00359">
    <property type="entry name" value="PUA"/>
    <property type="match status" value="1"/>
</dbReference>
<reference evidence="2" key="1">
    <citation type="journal article" date="2020" name="mSystems">
        <title>Genome- and Community-Level Interaction Insights into Carbon Utilization and Element Cycling Functions of Hydrothermarchaeota in Hydrothermal Sediment.</title>
        <authorList>
            <person name="Zhou Z."/>
            <person name="Liu Y."/>
            <person name="Xu W."/>
            <person name="Pan J."/>
            <person name="Luo Z.H."/>
            <person name="Li M."/>
        </authorList>
    </citation>
    <scope>NUCLEOTIDE SEQUENCE [LARGE SCALE GENOMIC DNA]</scope>
    <source>
        <strain evidence="2">SpSt-87</strain>
    </source>
</reference>
<dbReference type="InterPro" id="IPR002478">
    <property type="entry name" value="PUA"/>
</dbReference>
<dbReference type="GO" id="GO:0003723">
    <property type="term" value="F:RNA binding"/>
    <property type="evidence" value="ECO:0007669"/>
    <property type="project" value="InterPro"/>
</dbReference>
<accession>A0A7C3R8C6</accession>
<dbReference type="InterPro" id="IPR015266">
    <property type="entry name" value="DUF1947"/>
</dbReference>
<dbReference type="Pfam" id="PF09183">
    <property type="entry name" value="DUF1947"/>
    <property type="match status" value="1"/>
</dbReference>
<dbReference type="NCBIfam" id="TIGR03684">
    <property type="entry name" value="arCOG00985"/>
    <property type="match status" value="1"/>
</dbReference>
<dbReference type="GO" id="GO:0001731">
    <property type="term" value="P:formation of translation preinitiation complex"/>
    <property type="evidence" value="ECO:0007669"/>
    <property type="project" value="TreeGrafter"/>
</dbReference>
<sequence>MQRRRLRRKESKEIAREVFENSGVNVDGEMDLLDFGEIKIILVDNDPLLLEYGERHYLSVYGAIRLKPEKYRVTVDPGAMNFILNGADVMKPGIVFADSRIREGDFVYVTVEGRESPIAVGLALCSAEEMKGKGKAVKNLHHLRDRIWDYLISSRLIKT</sequence>
<evidence type="ECO:0000313" key="2">
    <source>
        <dbReference type="EMBL" id="HFW31662.1"/>
    </source>
</evidence>
<feature type="domain" description="PUA" evidence="1">
    <location>
        <begin position="71"/>
        <end position="144"/>
    </location>
</feature>
<name>A0A7C3R8C6_ARCFL</name>
<dbReference type="InterPro" id="IPR015947">
    <property type="entry name" value="PUA-like_sf"/>
</dbReference>
<dbReference type="SUPFAM" id="SSF88697">
    <property type="entry name" value="PUA domain-like"/>
    <property type="match status" value="1"/>
</dbReference>
<comment type="caution">
    <text evidence="2">The sequence shown here is derived from an EMBL/GenBank/DDBJ whole genome shotgun (WGS) entry which is preliminary data.</text>
</comment>
<dbReference type="InterPro" id="IPR016437">
    <property type="entry name" value="MCT-1/Tma20"/>
</dbReference>
<dbReference type="NCBIfam" id="TIGR00451">
    <property type="entry name" value="unchar_dom_2"/>
    <property type="match status" value="1"/>
</dbReference>
<dbReference type="PROSITE" id="PS50890">
    <property type="entry name" value="PUA"/>
    <property type="match status" value="1"/>
</dbReference>
<dbReference type="Pfam" id="PF01472">
    <property type="entry name" value="PUA"/>
    <property type="match status" value="1"/>
</dbReference>
<dbReference type="Gene3D" id="3.10.400.20">
    <property type="match status" value="1"/>
</dbReference>
<dbReference type="PANTHER" id="PTHR22798:SF0">
    <property type="entry name" value="MALIGNANT T-CELL-AMPLIFIED SEQUENCE 1"/>
    <property type="match status" value="1"/>
</dbReference>
<dbReference type="PANTHER" id="PTHR22798">
    <property type="entry name" value="MCT-1 PROTEIN"/>
    <property type="match status" value="1"/>
</dbReference>
<organism evidence="2">
    <name type="scientific">Archaeoglobus fulgidus</name>
    <dbReference type="NCBI Taxonomy" id="2234"/>
    <lineage>
        <taxon>Archaea</taxon>
        <taxon>Methanobacteriati</taxon>
        <taxon>Methanobacteriota</taxon>
        <taxon>Archaeoglobi</taxon>
        <taxon>Archaeoglobales</taxon>
        <taxon>Archaeoglobaceae</taxon>
        <taxon>Archaeoglobus</taxon>
    </lineage>
</organism>
<dbReference type="PIRSF" id="PIRSF005067">
    <property type="entry name" value="Tma_RNA-bind_prd"/>
    <property type="match status" value="1"/>
</dbReference>
<gene>
    <name evidence="2" type="ORF">ENW66_01720</name>
</gene>
<dbReference type="EMBL" id="DTLB01000008">
    <property type="protein sequence ID" value="HFW31662.1"/>
    <property type="molecule type" value="Genomic_DNA"/>
</dbReference>
<proteinExistence type="predicted"/>
<evidence type="ECO:0000259" key="1">
    <source>
        <dbReference type="SMART" id="SM00359"/>
    </source>
</evidence>
<protein>
    <submittedName>
        <fullName evidence="2">Pseudouridine synthase</fullName>
    </submittedName>
</protein>
<dbReference type="InterPro" id="IPR022430">
    <property type="entry name" value="CHP03684"/>
</dbReference>
<dbReference type="AlphaFoldDB" id="A0A7C3R8C6"/>
<dbReference type="CDD" id="cd21154">
    <property type="entry name" value="PUA_MJ1432-like"/>
    <property type="match status" value="1"/>
</dbReference>
<dbReference type="InterPro" id="IPR004521">
    <property type="entry name" value="Uncharacterised_CHP00451"/>
</dbReference>